<dbReference type="SUPFAM" id="SSF53474">
    <property type="entry name" value="alpha/beta-Hydrolases"/>
    <property type="match status" value="1"/>
</dbReference>
<dbReference type="SMART" id="SM01110">
    <property type="entry name" value="Cutinase"/>
    <property type="match status" value="1"/>
</dbReference>
<comment type="similarity">
    <text evidence="2 14">Belongs to the cutinase family.</text>
</comment>
<evidence type="ECO:0000256" key="12">
    <source>
        <dbReference type="PIRSR" id="PIRSR611150-1"/>
    </source>
</evidence>
<evidence type="ECO:0000256" key="7">
    <source>
        <dbReference type="ARBA" id="ARBA00022801"/>
    </source>
</evidence>
<evidence type="ECO:0000256" key="8">
    <source>
        <dbReference type="ARBA" id="ARBA00023157"/>
    </source>
</evidence>
<protein>
    <recommendedName>
        <fullName evidence="11 14">Cutinase</fullName>
        <ecNumber evidence="3 14">3.1.1.74</ecNumber>
    </recommendedName>
</protein>
<organism evidence="16 17">
    <name type="scientific">Sphaerulina musiva (strain SO2202)</name>
    <name type="common">Poplar stem canker fungus</name>
    <name type="synonym">Septoria musiva</name>
    <dbReference type="NCBI Taxonomy" id="692275"/>
    <lineage>
        <taxon>Eukaryota</taxon>
        <taxon>Fungi</taxon>
        <taxon>Dikarya</taxon>
        <taxon>Ascomycota</taxon>
        <taxon>Pezizomycotina</taxon>
        <taxon>Dothideomycetes</taxon>
        <taxon>Dothideomycetidae</taxon>
        <taxon>Mycosphaerellales</taxon>
        <taxon>Mycosphaerellaceae</taxon>
        <taxon>Sphaerulina</taxon>
    </lineage>
</organism>
<dbReference type="Gene3D" id="3.40.50.1820">
    <property type="entry name" value="alpha/beta hydrolase"/>
    <property type="match status" value="1"/>
</dbReference>
<comment type="subcellular location">
    <subcellularLocation>
        <location evidence="1 14">Secreted</location>
    </subcellularLocation>
</comment>
<comment type="function">
    <text evidence="10">Catalyzes the hydrolysis of complex carboxylic polyesters found in the cell wall of plants. Degrades cutin, a macromolecule that forms the structure of the plant cuticle. Allows pathogenic fungi to penetrate through the cuticular barrier into the host plant during the initial stage of fungal infection.</text>
</comment>
<evidence type="ECO:0000256" key="5">
    <source>
        <dbReference type="ARBA" id="ARBA00022525"/>
    </source>
</evidence>
<evidence type="ECO:0000256" key="4">
    <source>
        <dbReference type="ARBA" id="ARBA00022487"/>
    </source>
</evidence>
<dbReference type="PANTHER" id="PTHR48250:SF3">
    <property type="entry name" value="CUTINASE 1-RELATED"/>
    <property type="match status" value="1"/>
</dbReference>
<dbReference type="FunFam" id="3.40.50.1820:FF:000235">
    <property type="entry name" value="Cutinase 1"/>
    <property type="match status" value="1"/>
</dbReference>
<dbReference type="InterPro" id="IPR011150">
    <property type="entry name" value="Cutinase_monf"/>
</dbReference>
<dbReference type="STRING" id="692275.M3AX85"/>
<dbReference type="AlphaFoldDB" id="M3AX85"/>
<feature type="active site" description="Proton donor/acceptor" evidence="12">
    <location>
        <position position="189"/>
    </location>
</feature>
<keyword evidence="7 14" id="KW-0378">Hydrolase</keyword>
<dbReference type="PROSITE" id="PS00155">
    <property type="entry name" value="CUTINASE_1"/>
    <property type="match status" value="1"/>
</dbReference>
<feature type="region of interest" description="Disordered" evidence="15">
    <location>
        <begin position="209"/>
        <end position="233"/>
    </location>
</feature>
<dbReference type="HOGENOM" id="CLU_040058_2_0_1"/>
<dbReference type="Proteomes" id="UP000016931">
    <property type="component" value="Unassembled WGS sequence"/>
</dbReference>
<dbReference type="InterPro" id="IPR000675">
    <property type="entry name" value="Cutinase/axe"/>
</dbReference>
<feature type="active site" description="Nucleophile" evidence="12">
    <location>
        <position position="121"/>
    </location>
</feature>
<evidence type="ECO:0000313" key="17">
    <source>
        <dbReference type="Proteomes" id="UP000016931"/>
    </source>
</evidence>
<proteinExistence type="inferred from homology"/>
<dbReference type="PRINTS" id="PR00129">
    <property type="entry name" value="CUTINASE"/>
</dbReference>
<dbReference type="PANTHER" id="PTHR48250">
    <property type="entry name" value="CUTINASE 2-RELATED"/>
    <property type="match status" value="1"/>
</dbReference>
<evidence type="ECO:0000256" key="14">
    <source>
        <dbReference type="RuleBase" id="RU361263"/>
    </source>
</evidence>
<feature type="disulfide bond" evidence="13">
    <location>
        <begin position="172"/>
        <end position="179"/>
    </location>
</feature>
<keyword evidence="5 14" id="KW-0964">Secreted</keyword>
<evidence type="ECO:0000256" key="6">
    <source>
        <dbReference type="ARBA" id="ARBA00022729"/>
    </source>
</evidence>
<evidence type="ECO:0000256" key="9">
    <source>
        <dbReference type="ARBA" id="ARBA00034045"/>
    </source>
</evidence>
<dbReference type="GO" id="GO:0016052">
    <property type="term" value="P:carbohydrate catabolic process"/>
    <property type="evidence" value="ECO:0007669"/>
    <property type="project" value="TreeGrafter"/>
</dbReference>
<accession>M3AX85</accession>
<evidence type="ECO:0000313" key="16">
    <source>
        <dbReference type="EMBL" id="EMF11335.1"/>
    </source>
</evidence>
<dbReference type="EC" id="3.1.1.74" evidence="3 14"/>
<dbReference type="eggNOG" id="ENOG502SI38">
    <property type="taxonomic scope" value="Eukaryota"/>
</dbReference>
<dbReference type="RefSeq" id="XP_016759456.1">
    <property type="nucleotide sequence ID" value="XM_016901444.1"/>
</dbReference>
<evidence type="ECO:0000256" key="15">
    <source>
        <dbReference type="SAM" id="MobiDB-lite"/>
    </source>
</evidence>
<feature type="disulfide bond" evidence="13">
    <location>
        <begin position="33"/>
        <end position="110"/>
    </location>
</feature>
<keyword evidence="6" id="KW-0732">Signal</keyword>
<dbReference type="EMBL" id="KB456266">
    <property type="protein sequence ID" value="EMF11335.1"/>
    <property type="molecule type" value="Genomic_DNA"/>
</dbReference>
<gene>
    <name evidence="16" type="ORF">SEPMUDRAFT_118631</name>
</gene>
<evidence type="ECO:0000256" key="11">
    <source>
        <dbReference type="ARBA" id="ARBA00074522"/>
    </source>
</evidence>
<evidence type="ECO:0000256" key="3">
    <source>
        <dbReference type="ARBA" id="ARBA00013095"/>
    </source>
</evidence>
<dbReference type="OMA" id="FFGFTRN"/>
<evidence type="ECO:0000256" key="10">
    <source>
        <dbReference type="ARBA" id="ARBA00057514"/>
    </source>
</evidence>
<dbReference type="OrthoDB" id="3438340at2759"/>
<comment type="catalytic activity">
    <reaction evidence="9 14">
        <text>cutin + H2O = cutin monomers.</text>
        <dbReference type="EC" id="3.1.1.74"/>
    </reaction>
</comment>
<evidence type="ECO:0000256" key="13">
    <source>
        <dbReference type="PIRSR" id="PIRSR611150-2"/>
    </source>
</evidence>
<dbReference type="GeneID" id="27898581"/>
<evidence type="ECO:0000256" key="1">
    <source>
        <dbReference type="ARBA" id="ARBA00004613"/>
    </source>
</evidence>
<name>M3AX85_SPHMS</name>
<dbReference type="GO" id="GO:0005576">
    <property type="term" value="C:extracellular region"/>
    <property type="evidence" value="ECO:0007669"/>
    <property type="project" value="UniProtKB-SubCell"/>
</dbReference>
<dbReference type="GO" id="GO:0050525">
    <property type="term" value="F:cutinase activity"/>
    <property type="evidence" value="ECO:0007669"/>
    <property type="project" value="UniProtKB-UniRule"/>
</dbReference>
<sequence>MTLWLLAAIAHGTPIARRQFGSSTSSELEDGSCGDIIFIFARGSTETGNMGITVGPPTCSGLKSANSKTICQGVGGGYTASIADNVSVSGTSAAGLREAAEMFALAASQCPDAAIVAGGYSQGAALMASAVSTLDATAQAQVKGVVLYGYTKNAQNDGKIPNYPPEQTKVFCNVDDGVCGGALAVTAGHLTYTADVDAAVEFLEGAVAKGGSGSGSGTTPSTTTPAAPATSSAAGGLFGGSPFGGSFGF</sequence>
<reference evidence="16 17" key="1">
    <citation type="journal article" date="2012" name="PLoS Pathog.">
        <title>Diverse lifestyles and strategies of plant pathogenesis encoded in the genomes of eighteen Dothideomycetes fungi.</title>
        <authorList>
            <person name="Ohm R.A."/>
            <person name="Feau N."/>
            <person name="Henrissat B."/>
            <person name="Schoch C.L."/>
            <person name="Horwitz B.A."/>
            <person name="Barry K.W."/>
            <person name="Condon B.J."/>
            <person name="Copeland A.C."/>
            <person name="Dhillon B."/>
            <person name="Glaser F."/>
            <person name="Hesse C.N."/>
            <person name="Kosti I."/>
            <person name="LaButti K."/>
            <person name="Lindquist E.A."/>
            <person name="Lucas S."/>
            <person name="Salamov A.A."/>
            <person name="Bradshaw R.E."/>
            <person name="Ciuffetti L."/>
            <person name="Hamelin R.C."/>
            <person name="Kema G.H.J."/>
            <person name="Lawrence C."/>
            <person name="Scott J.A."/>
            <person name="Spatafora J.W."/>
            <person name="Turgeon B.G."/>
            <person name="de Wit P.J.G.M."/>
            <person name="Zhong S."/>
            <person name="Goodwin S.B."/>
            <person name="Grigoriev I.V."/>
        </authorList>
    </citation>
    <scope>NUCLEOTIDE SEQUENCE [LARGE SCALE GENOMIC DNA]</scope>
    <source>
        <strain evidence="16 17">SO2202</strain>
    </source>
</reference>
<evidence type="ECO:0000256" key="2">
    <source>
        <dbReference type="ARBA" id="ARBA00007534"/>
    </source>
</evidence>
<dbReference type="InterPro" id="IPR029058">
    <property type="entry name" value="AB_hydrolase_fold"/>
</dbReference>
<keyword evidence="17" id="KW-1185">Reference proteome</keyword>
<dbReference type="InterPro" id="IPR043580">
    <property type="entry name" value="CUTINASE_1"/>
</dbReference>
<feature type="active site" evidence="12">
    <location>
        <position position="176"/>
    </location>
</feature>
<keyword evidence="8 13" id="KW-1015">Disulfide bond</keyword>
<keyword evidence="4 14" id="KW-0719">Serine esterase</keyword>
<dbReference type="Pfam" id="PF01083">
    <property type="entry name" value="Cutinase"/>
    <property type="match status" value="1"/>
</dbReference>
<feature type="compositionally biased region" description="Low complexity" evidence="15">
    <location>
        <begin position="217"/>
        <end position="233"/>
    </location>
</feature>